<dbReference type="Proteomes" id="UP000076848">
    <property type="component" value="Unassembled WGS sequence"/>
</dbReference>
<dbReference type="EMBL" id="FKIF01000007">
    <property type="protein sequence ID" value="SAI71509.1"/>
    <property type="molecule type" value="Genomic_DNA"/>
</dbReference>
<feature type="signal peptide" evidence="2">
    <location>
        <begin position="1"/>
        <end position="36"/>
    </location>
</feature>
<keyword evidence="4" id="KW-1185">Reference proteome</keyword>
<proteinExistence type="inferred from homology"/>
<evidence type="ECO:0000313" key="4">
    <source>
        <dbReference type="Proteomes" id="UP000076848"/>
    </source>
</evidence>
<dbReference type="Gene3D" id="3.40.190.150">
    <property type="entry name" value="Bordetella uptake gene, domain 1"/>
    <property type="match status" value="1"/>
</dbReference>
<dbReference type="RefSeq" id="WP_066129964.1">
    <property type="nucleotide sequence ID" value="NZ_FKIF01000007.1"/>
</dbReference>
<accession>A0A157SLZ8</accession>
<dbReference type="Pfam" id="PF03401">
    <property type="entry name" value="TctC"/>
    <property type="match status" value="1"/>
</dbReference>
<dbReference type="AlphaFoldDB" id="A0A157SLZ8"/>
<dbReference type="CDD" id="cd13578">
    <property type="entry name" value="PBP2_Bug27"/>
    <property type="match status" value="1"/>
</dbReference>
<dbReference type="PANTHER" id="PTHR42928">
    <property type="entry name" value="TRICARBOXYLATE-BINDING PROTEIN"/>
    <property type="match status" value="1"/>
</dbReference>
<dbReference type="OrthoDB" id="8678477at2"/>
<feature type="chain" id="PRO_5007616410" evidence="2">
    <location>
        <begin position="37"/>
        <end position="338"/>
    </location>
</feature>
<name>A0A157SLZ8_9BORD</name>
<gene>
    <name evidence="3" type="ORF">SAMEA3906486_03580</name>
</gene>
<evidence type="ECO:0000256" key="1">
    <source>
        <dbReference type="ARBA" id="ARBA00006987"/>
    </source>
</evidence>
<dbReference type="InterPro" id="IPR005064">
    <property type="entry name" value="BUG"/>
</dbReference>
<dbReference type="PIRSF" id="PIRSF017082">
    <property type="entry name" value="YflP"/>
    <property type="match status" value="1"/>
</dbReference>
<comment type="similarity">
    <text evidence="1">Belongs to the UPF0065 (bug) family.</text>
</comment>
<organism evidence="3 4">
    <name type="scientific">Bordetella ansorpii</name>
    <dbReference type="NCBI Taxonomy" id="288768"/>
    <lineage>
        <taxon>Bacteria</taxon>
        <taxon>Pseudomonadati</taxon>
        <taxon>Pseudomonadota</taxon>
        <taxon>Betaproteobacteria</taxon>
        <taxon>Burkholderiales</taxon>
        <taxon>Alcaligenaceae</taxon>
        <taxon>Bordetella</taxon>
    </lineage>
</organism>
<dbReference type="Gene3D" id="3.40.190.10">
    <property type="entry name" value="Periplasmic binding protein-like II"/>
    <property type="match status" value="1"/>
</dbReference>
<reference evidence="3 4" key="1">
    <citation type="submission" date="2016-04" db="EMBL/GenBank/DDBJ databases">
        <authorList>
            <consortium name="Pathogen Informatics"/>
        </authorList>
    </citation>
    <scope>NUCLEOTIDE SEQUENCE [LARGE SCALE GENOMIC DNA]</scope>
    <source>
        <strain evidence="3 4">H050680373</strain>
    </source>
</reference>
<evidence type="ECO:0000256" key="2">
    <source>
        <dbReference type="SAM" id="SignalP"/>
    </source>
</evidence>
<dbReference type="SUPFAM" id="SSF53850">
    <property type="entry name" value="Periplasmic binding protein-like II"/>
    <property type="match status" value="1"/>
</dbReference>
<dbReference type="STRING" id="288768.SAMEA3906486_03580"/>
<sequence>MSASRCTAAGRVPRRVFVCSLMALAIGAICAPAVQAQDDYPDRPVRLIVPYPPGGATDVIGRVMAQELTGALGQSVVVENRAGAAGNIGADQVAKAAPDGYTLLLGALTSHSINAELYKNRVPYDIEKSFSPVSIVGTVPLVFVVNPSVKANTLQEFIALVKAKPGAMTMASSGNGSPQHLATEMFKRVAGVDVLHVPYKGSGPAMTDLMGGQVLGMIETVPAAQAHVKAGKLRALAVTASSRAEALPDVPTAAEAGLKGFEVSSMFGILAPAGTPAPVVEKLNGTLKTILAKPSTREALLAQGAVATWTTPADAAKRISAERKQWADVIREGNVVGE</sequence>
<protein>
    <submittedName>
        <fullName evidence="3">Putattive exported protein</fullName>
    </submittedName>
</protein>
<keyword evidence="2" id="KW-0732">Signal</keyword>
<dbReference type="InterPro" id="IPR042100">
    <property type="entry name" value="Bug_dom1"/>
</dbReference>
<evidence type="ECO:0000313" key="3">
    <source>
        <dbReference type="EMBL" id="SAI71509.1"/>
    </source>
</evidence>
<dbReference type="PANTHER" id="PTHR42928:SF5">
    <property type="entry name" value="BLR1237 PROTEIN"/>
    <property type="match status" value="1"/>
</dbReference>